<reference evidence="3 4" key="1">
    <citation type="submission" date="2020-08" db="EMBL/GenBank/DDBJ databases">
        <title>Genomic Encyclopedia of Type Strains, Phase IV (KMG-IV): sequencing the most valuable type-strain genomes for metagenomic binning, comparative biology and taxonomic classification.</title>
        <authorList>
            <person name="Goeker M."/>
        </authorList>
    </citation>
    <scope>NUCLEOTIDE SEQUENCE [LARGE SCALE GENOMIC DNA]</scope>
    <source>
        <strain evidence="3 4">YIM 65646</strain>
    </source>
</reference>
<dbReference type="PANTHER" id="PTHR11559">
    <property type="entry name" value="CARBOXYLESTERASE"/>
    <property type="match status" value="1"/>
</dbReference>
<dbReference type="InterPro" id="IPR029058">
    <property type="entry name" value="AB_hydrolase_fold"/>
</dbReference>
<dbReference type="AlphaFoldDB" id="A0A841FCE8"/>
<dbReference type="InterPro" id="IPR050309">
    <property type="entry name" value="Type-B_Carboxylest/Lipase"/>
</dbReference>
<dbReference type="GO" id="GO:0016787">
    <property type="term" value="F:hydrolase activity"/>
    <property type="evidence" value="ECO:0007669"/>
    <property type="project" value="UniProtKB-KW"/>
</dbReference>
<evidence type="ECO:0000313" key="4">
    <source>
        <dbReference type="Proteomes" id="UP000548476"/>
    </source>
</evidence>
<accession>A0A841FCE8</accession>
<protein>
    <submittedName>
        <fullName evidence="3">Para-nitrobenzyl esterase</fullName>
        <ecNumber evidence="3">3.1.1.-</ecNumber>
    </submittedName>
</protein>
<dbReference type="EMBL" id="JACHGT010000003">
    <property type="protein sequence ID" value="MBB6033946.1"/>
    <property type="molecule type" value="Genomic_DNA"/>
</dbReference>
<dbReference type="Gene3D" id="3.40.50.1820">
    <property type="entry name" value="alpha/beta hydrolase"/>
    <property type="match status" value="1"/>
</dbReference>
<dbReference type="InterPro" id="IPR002018">
    <property type="entry name" value="CarbesteraseB"/>
</dbReference>
<feature type="chain" id="PRO_5032660809" evidence="1">
    <location>
        <begin position="25"/>
        <end position="532"/>
    </location>
</feature>
<dbReference type="EC" id="3.1.1.-" evidence="3"/>
<gene>
    <name evidence="3" type="ORF">HNR73_001796</name>
</gene>
<evidence type="ECO:0000256" key="1">
    <source>
        <dbReference type="SAM" id="SignalP"/>
    </source>
</evidence>
<dbReference type="Pfam" id="PF00135">
    <property type="entry name" value="COesterase"/>
    <property type="match status" value="1"/>
</dbReference>
<keyword evidence="4" id="KW-1185">Reference proteome</keyword>
<evidence type="ECO:0000259" key="2">
    <source>
        <dbReference type="Pfam" id="PF00135"/>
    </source>
</evidence>
<feature type="signal peptide" evidence="1">
    <location>
        <begin position="1"/>
        <end position="24"/>
    </location>
</feature>
<proteinExistence type="predicted"/>
<dbReference type="RefSeq" id="WP_184786792.1">
    <property type="nucleotide sequence ID" value="NZ_BONT01000013.1"/>
</dbReference>
<comment type="caution">
    <text evidence="3">The sequence shown here is derived from an EMBL/GenBank/DDBJ whole genome shotgun (WGS) entry which is preliminary data.</text>
</comment>
<keyword evidence="3" id="KW-0378">Hydrolase</keyword>
<dbReference type="Proteomes" id="UP000548476">
    <property type="component" value="Unassembled WGS sequence"/>
</dbReference>
<feature type="domain" description="Carboxylesterase type B" evidence="2">
    <location>
        <begin position="34"/>
        <end position="499"/>
    </location>
</feature>
<keyword evidence="1" id="KW-0732">Signal</keyword>
<dbReference type="SUPFAM" id="SSF53474">
    <property type="entry name" value="alpha/beta-Hydrolases"/>
    <property type="match status" value="1"/>
</dbReference>
<organism evidence="3 4">
    <name type="scientific">Phytomonospora endophytica</name>
    <dbReference type="NCBI Taxonomy" id="714109"/>
    <lineage>
        <taxon>Bacteria</taxon>
        <taxon>Bacillati</taxon>
        <taxon>Actinomycetota</taxon>
        <taxon>Actinomycetes</taxon>
        <taxon>Micromonosporales</taxon>
        <taxon>Micromonosporaceae</taxon>
        <taxon>Phytomonospora</taxon>
    </lineage>
</organism>
<sequence>MRRRRLIAVAAALALLATGMTAYATEGDGMNRAVADTGYGKVRGTIEAANRVFQGIPYAAPPVGERRWAPPAEPGTWKGVRDATKPGSPCPQLPTPYGGEGSLDEDCLFLNVTTPRHTKGPLPVMVWIHGNGSIGSGDVFDARRLAAQGEVVVVTLNYRMGVFGAYGHPDLPDSGTMGLQDQRAALTWVRGNIGAFGGDPANVTLFGVSFGATATAAHMVAPASRGLFDKAIMHSGFATMDAPAGALYPQLGAIEHFGWKTAAENRDVGAMVAAELGCEGPSALECLRGKEVEELLAYPEVMNIFQTYAFGNRELPVDPAVSLAEGDFANVPVMAGATRDEHRTFVAIRALSGHPMNETAYEPALRQAFGVHAEAVAAEYPLTDYDGNAGLAFAAVMTDRMWAKNIHRQNALIAARGPLYFFEFADREPPEEFPFPEDLPSGAYHNADISYLFRSPGFDGQLRPGQRELSDTMIAYWTAFARTGDPNTDGAPQWTPFGDDGTVQSLAPGDGGIAPVDYAEEHRLGFWAGLDS</sequence>
<name>A0A841FCE8_9ACTN</name>
<evidence type="ECO:0000313" key="3">
    <source>
        <dbReference type="EMBL" id="MBB6033946.1"/>
    </source>
</evidence>